<feature type="transmembrane region" description="Helical" evidence="18">
    <location>
        <begin position="519"/>
        <end position="541"/>
    </location>
</feature>
<dbReference type="InterPro" id="IPR008250">
    <property type="entry name" value="ATPase_P-typ_transduc_dom_A_sf"/>
</dbReference>
<sequence length="989" mass="105939">MSGFFKEFLAKTPISASFSAPAVELPMGSNEPLMSSAGQELALDERPVHKCELRIEGMTCSSCVKSIEDMLRSQEGIYSIKVALLAERGVVEYDAEKWDTDKIISEICDIGFDATLIPPSREDSVTLRIYGMTCSSCTQTVESQLGSVPGVISVSVSLATETCQVRFDRALIGPREMISHIEDMGFDALLSDEKDSTQLQSLTRTKEVMEWRSRFYWSLAFAAPVFFMSMIGPHIPLIRDVLGFQLCNGIYLGDLLVLACTVPAQFWVGARFYRNAYKSLKHGTATMDVLIMLGTSAAFFYSTGTMLFALFNSTPDFRPMLFFDTSTMLIMFVSLGRFLENKAKGRTSAALTDLMALTPSMAIIYTDAPACTQEKKIATELVEVGDTCKVVPGDKIPADGTVIRGSSSIDESAITGEAIPVSKQTGDHVIGGTVNALGTFDMVVTRAGKDTALAQIVRLVEEAQTSKAPIQAFADRVAGYFVPTVISLAALTFITWIVLSSIISDESLPVMFHRHGASKFAICLQMCISVVVVACPCALGLSTPTAIMVGTGMGAKNGILIKGGRALEASKSIKRVVMDKTGTVTLGKLTVVGMRWVTGSSIDSEPYALEALEGVCADGVTTRKAIIAMVSATEARSEHPLAKAVAVHGKELLQQYNTPEATVEQFESITGAGVKALVSHGGSKATLYVGNARFITQSDDAYLPSTLTEFEDKETKMGRTIIYVSMQKSSTGLPQPLLAISMADAPKPSSKHAIAALKQMGIEVNMMTGDGKATALAIAKQVGIPADGVWASMSPKGKAAVVTELVEKYGQGVAMVGDGINDSPALVAATVGIALSSGTSVAIEAADIVLMRSDLLDVVAALHLSRKIFSVIRRNLVWACIYNVLGIPLAMGVFLPVGLYMHPMLAGAAMAFSSVSVVTSSLTLRWWKRPADSVMPGETVDDPEWYQIVWNGVRDAVDDVWGSIRQTVTGRGRSNEGYSQLPVEMNSAV</sequence>
<dbReference type="Pfam" id="PF00702">
    <property type="entry name" value="Hydrolase"/>
    <property type="match status" value="1"/>
</dbReference>
<keyword evidence="5 18" id="KW-0812">Transmembrane</keyword>
<evidence type="ECO:0000256" key="14">
    <source>
        <dbReference type="ARBA" id="ARBA00023008"/>
    </source>
</evidence>
<evidence type="ECO:0000256" key="10">
    <source>
        <dbReference type="ARBA" id="ARBA00022840"/>
    </source>
</evidence>
<dbReference type="InterPro" id="IPR018303">
    <property type="entry name" value="ATPase_P-typ_P_site"/>
</dbReference>
<dbReference type="GO" id="GO:0140581">
    <property type="term" value="F:P-type monovalent copper transporter activity"/>
    <property type="evidence" value="ECO:0007669"/>
    <property type="project" value="UniProtKB-EC"/>
</dbReference>
<evidence type="ECO:0000256" key="5">
    <source>
        <dbReference type="ARBA" id="ARBA00022692"/>
    </source>
</evidence>
<keyword evidence="15" id="KW-0406">Ion transport</keyword>
<evidence type="ECO:0000256" key="13">
    <source>
        <dbReference type="ARBA" id="ARBA00022989"/>
    </source>
</evidence>
<dbReference type="FunFam" id="2.70.150.10:FF:000002">
    <property type="entry name" value="Copper-transporting ATPase 1, putative"/>
    <property type="match status" value="1"/>
</dbReference>
<feature type="transmembrane region" description="Helical" evidence="18">
    <location>
        <begin position="250"/>
        <end position="268"/>
    </location>
</feature>
<evidence type="ECO:0000256" key="1">
    <source>
        <dbReference type="ARBA" id="ARBA00004127"/>
    </source>
</evidence>
<dbReference type="FunFam" id="3.40.50.1000:FF:000144">
    <property type="entry name" value="copper-transporting ATPase 1 isoform X2"/>
    <property type="match status" value="1"/>
</dbReference>
<dbReference type="PANTHER" id="PTHR43520">
    <property type="entry name" value="ATP7, ISOFORM B"/>
    <property type="match status" value="1"/>
</dbReference>
<evidence type="ECO:0000256" key="6">
    <source>
        <dbReference type="ARBA" id="ARBA00022723"/>
    </source>
</evidence>
<dbReference type="SFLD" id="SFLDS00003">
    <property type="entry name" value="Haloacid_Dehalogenase"/>
    <property type="match status" value="1"/>
</dbReference>
<feature type="transmembrane region" description="Helical" evidence="18">
    <location>
        <begin position="317"/>
        <end position="339"/>
    </location>
</feature>
<dbReference type="SUPFAM" id="SSF81665">
    <property type="entry name" value="Calcium ATPase, transmembrane domain M"/>
    <property type="match status" value="1"/>
</dbReference>
<comment type="caution">
    <text evidence="20">The sequence shown here is derived from an EMBL/GenBank/DDBJ whole genome shotgun (WGS) entry which is preliminary data.</text>
</comment>
<dbReference type="GO" id="GO:0055070">
    <property type="term" value="P:copper ion homeostasis"/>
    <property type="evidence" value="ECO:0007669"/>
    <property type="project" value="TreeGrafter"/>
</dbReference>
<keyword evidence="12" id="KW-1278">Translocase</keyword>
<dbReference type="InterPro" id="IPR027256">
    <property type="entry name" value="P-typ_ATPase_IB"/>
</dbReference>
<dbReference type="SUPFAM" id="SSF81653">
    <property type="entry name" value="Calcium ATPase, transduction domain A"/>
    <property type="match status" value="1"/>
</dbReference>
<dbReference type="InterPro" id="IPR059000">
    <property type="entry name" value="ATPase_P-type_domA"/>
</dbReference>
<reference evidence="20 21" key="1">
    <citation type="journal article" date="2020" name="ISME J.">
        <title>Uncovering the hidden diversity of litter-decomposition mechanisms in mushroom-forming fungi.</title>
        <authorList>
            <person name="Floudas D."/>
            <person name="Bentzer J."/>
            <person name="Ahren D."/>
            <person name="Johansson T."/>
            <person name="Persson P."/>
            <person name="Tunlid A."/>
        </authorList>
    </citation>
    <scope>NUCLEOTIDE SEQUENCE [LARGE SCALE GENOMIC DNA]</scope>
    <source>
        <strain evidence="20 21">CBS 291.85</strain>
    </source>
</reference>
<evidence type="ECO:0000259" key="19">
    <source>
        <dbReference type="PROSITE" id="PS50846"/>
    </source>
</evidence>
<dbReference type="CDD" id="cd00371">
    <property type="entry name" value="HMA"/>
    <property type="match status" value="2"/>
</dbReference>
<dbReference type="Gene3D" id="3.40.50.1000">
    <property type="entry name" value="HAD superfamily/HAD-like"/>
    <property type="match status" value="1"/>
</dbReference>
<evidence type="ECO:0000256" key="16">
    <source>
        <dbReference type="ARBA" id="ARBA00023136"/>
    </source>
</evidence>
<dbReference type="PRINTS" id="PR00943">
    <property type="entry name" value="CUATPASE"/>
</dbReference>
<feature type="transmembrane region" description="Helical" evidence="18">
    <location>
        <begin position="215"/>
        <end position="238"/>
    </location>
</feature>
<dbReference type="InterPro" id="IPR023299">
    <property type="entry name" value="ATPase_P-typ_cyto_dom_N"/>
</dbReference>
<dbReference type="InterPro" id="IPR023214">
    <property type="entry name" value="HAD_sf"/>
</dbReference>
<keyword evidence="10 18" id="KW-0067">ATP-binding</keyword>
<keyword evidence="14" id="KW-0186">Copper</keyword>
<keyword evidence="4" id="KW-0813">Transport</keyword>
<dbReference type="FunFam" id="3.30.70.100:FF:000001">
    <property type="entry name" value="ATPase copper transporting beta"/>
    <property type="match status" value="2"/>
</dbReference>
<evidence type="ECO:0000313" key="21">
    <source>
        <dbReference type="Proteomes" id="UP000559256"/>
    </source>
</evidence>
<dbReference type="NCBIfam" id="TIGR00003">
    <property type="entry name" value="copper ion binding protein"/>
    <property type="match status" value="2"/>
</dbReference>
<dbReference type="Pfam" id="PF00403">
    <property type="entry name" value="HMA"/>
    <property type="match status" value="2"/>
</dbReference>
<keyword evidence="6 18" id="KW-0479">Metal-binding</keyword>
<dbReference type="Gene3D" id="3.40.1110.10">
    <property type="entry name" value="Calcium-transporting ATPase, cytoplasmic domain N"/>
    <property type="match status" value="1"/>
</dbReference>
<evidence type="ECO:0000256" key="9">
    <source>
        <dbReference type="ARBA" id="ARBA00022796"/>
    </source>
</evidence>
<keyword evidence="13 18" id="KW-1133">Transmembrane helix</keyword>
<dbReference type="Gene3D" id="2.70.150.10">
    <property type="entry name" value="Calcium-transporting ATPase, cytoplasmic transduction domain A"/>
    <property type="match status" value="1"/>
</dbReference>
<dbReference type="EMBL" id="JAACJM010000076">
    <property type="protein sequence ID" value="KAF5350196.1"/>
    <property type="molecule type" value="Genomic_DNA"/>
</dbReference>
<evidence type="ECO:0000256" key="17">
    <source>
        <dbReference type="ARBA" id="ARBA00080126"/>
    </source>
</evidence>
<dbReference type="Pfam" id="PF00122">
    <property type="entry name" value="E1-E2_ATPase"/>
    <property type="match status" value="1"/>
</dbReference>
<gene>
    <name evidence="20" type="ORF">D9758_007823</name>
</gene>
<keyword evidence="21" id="KW-1185">Reference proteome</keyword>
<dbReference type="PRINTS" id="PR00119">
    <property type="entry name" value="CATATPASE"/>
</dbReference>
<evidence type="ECO:0000313" key="20">
    <source>
        <dbReference type="EMBL" id="KAF5350196.1"/>
    </source>
</evidence>
<feature type="transmembrane region" description="Helical" evidence="18">
    <location>
        <begin position="876"/>
        <end position="899"/>
    </location>
</feature>
<name>A0A8H5CY59_9AGAR</name>
<dbReference type="PROSITE" id="PS01047">
    <property type="entry name" value="HMA_1"/>
    <property type="match status" value="2"/>
</dbReference>
<dbReference type="SUPFAM" id="SSF56784">
    <property type="entry name" value="HAD-like"/>
    <property type="match status" value="1"/>
</dbReference>
<keyword evidence="8 18" id="KW-0547">Nucleotide-binding</keyword>
<keyword evidence="9" id="KW-0187">Copper transport</keyword>
<evidence type="ECO:0000256" key="3">
    <source>
        <dbReference type="ARBA" id="ARBA00012517"/>
    </source>
</evidence>
<feature type="transmembrane region" description="Helical" evidence="18">
    <location>
        <begin position="905"/>
        <end position="927"/>
    </location>
</feature>
<accession>A0A8H5CY59</accession>
<dbReference type="SUPFAM" id="SSF55008">
    <property type="entry name" value="HMA, heavy metal-associated domain"/>
    <property type="match status" value="2"/>
</dbReference>
<dbReference type="GO" id="GO:0043682">
    <property type="term" value="F:P-type divalent copper transporter activity"/>
    <property type="evidence" value="ECO:0007669"/>
    <property type="project" value="TreeGrafter"/>
</dbReference>
<feature type="domain" description="HMA" evidence="19">
    <location>
        <begin position="123"/>
        <end position="189"/>
    </location>
</feature>
<dbReference type="InterPro" id="IPR036412">
    <property type="entry name" value="HAD-like_sf"/>
</dbReference>
<dbReference type="GO" id="GO:0016020">
    <property type="term" value="C:membrane"/>
    <property type="evidence" value="ECO:0007669"/>
    <property type="project" value="UniProtKB-SubCell"/>
</dbReference>
<dbReference type="GO" id="GO:0012505">
    <property type="term" value="C:endomembrane system"/>
    <property type="evidence" value="ECO:0007669"/>
    <property type="project" value="UniProtKB-SubCell"/>
</dbReference>
<dbReference type="PROSITE" id="PS50846">
    <property type="entry name" value="HMA_2"/>
    <property type="match status" value="2"/>
</dbReference>
<comment type="similarity">
    <text evidence="2 18">Belongs to the cation transport ATPase (P-type) (TC 3.A.3) family. Type IB subfamily.</text>
</comment>
<dbReference type="InterPro" id="IPR036163">
    <property type="entry name" value="HMA_dom_sf"/>
</dbReference>
<dbReference type="NCBIfam" id="TIGR01494">
    <property type="entry name" value="ATPase_P-type"/>
    <property type="match status" value="2"/>
</dbReference>
<organism evidence="20 21">
    <name type="scientific">Tetrapyrgos nigripes</name>
    <dbReference type="NCBI Taxonomy" id="182062"/>
    <lineage>
        <taxon>Eukaryota</taxon>
        <taxon>Fungi</taxon>
        <taxon>Dikarya</taxon>
        <taxon>Basidiomycota</taxon>
        <taxon>Agaricomycotina</taxon>
        <taxon>Agaricomycetes</taxon>
        <taxon>Agaricomycetidae</taxon>
        <taxon>Agaricales</taxon>
        <taxon>Marasmiineae</taxon>
        <taxon>Marasmiaceae</taxon>
        <taxon>Tetrapyrgos</taxon>
    </lineage>
</organism>
<protein>
    <recommendedName>
        <fullName evidence="3">P-type Cu(+) transporter</fullName>
        <ecNumber evidence="3">7.2.2.8</ecNumber>
    </recommendedName>
    <alternativeName>
        <fullName evidence="17">Cu(2+)-ATPase</fullName>
    </alternativeName>
</protein>
<dbReference type="SFLD" id="SFLDG00002">
    <property type="entry name" value="C1.7:_P-type_atpase_like"/>
    <property type="match status" value="1"/>
</dbReference>
<evidence type="ECO:0000256" key="15">
    <source>
        <dbReference type="ARBA" id="ARBA00023065"/>
    </source>
</evidence>
<feature type="transmembrane region" description="Helical" evidence="18">
    <location>
        <begin position="289"/>
        <end position="311"/>
    </location>
</feature>
<comment type="subcellular location">
    <subcellularLocation>
        <location evidence="1">Endomembrane system</location>
        <topology evidence="1">Multi-pass membrane protein</topology>
    </subcellularLocation>
    <subcellularLocation>
        <location evidence="18">Membrane</location>
    </subcellularLocation>
</comment>
<dbReference type="SFLD" id="SFLDF00027">
    <property type="entry name" value="p-type_atpase"/>
    <property type="match status" value="1"/>
</dbReference>
<keyword evidence="7" id="KW-0677">Repeat</keyword>
<dbReference type="CDD" id="cd02094">
    <property type="entry name" value="P-type_ATPase_Cu-like"/>
    <property type="match status" value="1"/>
</dbReference>
<dbReference type="Proteomes" id="UP000559256">
    <property type="component" value="Unassembled WGS sequence"/>
</dbReference>
<dbReference type="InterPro" id="IPR001757">
    <property type="entry name" value="P_typ_ATPase"/>
</dbReference>
<evidence type="ECO:0000256" key="18">
    <source>
        <dbReference type="RuleBase" id="RU362081"/>
    </source>
</evidence>
<dbReference type="PRINTS" id="PR00942">
    <property type="entry name" value="CUATPASEI"/>
</dbReference>
<dbReference type="PROSITE" id="PS00154">
    <property type="entry name" value="ATPASE_E1_E2"/>
    <property type="match status" value="1"/>
</dbReference>
<keyword evidence="16 18" id="KW-0472">Membrane</keyword>
<dbReference type="InterPro" id="IPR023298">
    <property type="entry name" value="ATPase_P-typ_TM_dom_sf"/>
</dbReference>
<evidence type="ECO:0000256" key="4">
    <source>
        <dbReference type="ARBA" id="ARBA00022448"/>
    </source>
</evidence>
<dbReference type="GO" id="GO:0005507">
    <property type="term" value="F:copper ion binding"/>
    <property type="evidence" value="ECO:0007669"/>
    <property type="project" value="InterPro"/>
</dbReference>
<feature type="domain" description="HMA" evidence="19">
    <location>
        <begin position="49"/>
        <end position="115"/>
    </location>
</feature>
<evidence type="ECO:0000256" key="8">
    <source>
        <dbReference type="ARBA" id="ARBA00022741"/>
    </source>
</evidence>
<evidence type="ECO:0000256" key="7">
    <source>
        <dbReference type="ARBA" id="ARBA00022737"/>
    </source>
</evidence>
<feature type="transmembrane region" description="Helical" evidence="18">
    <location>
        <begin position="477"/>
        <end position="499"/>
    </location>
</feature>
<dbReference type="InterPro" id="IPR006121">
    <property type="entry name" value="HMA_dom"/>
</dbReference>
<dbReference type="EC" id="7.2.2.8" evidence="3"/>
<evidence type="ECO:0000256" key="2">
    <source>
        <dbReference type="ARBA" id="ARBA00006024"/>
    </source>
</evidence>
<dbReference type="Gene3D" id="3.30.70.100">
    <property type="match status" value="2"/>
</dbReference>
<dbReference type="OrthoDB" id="432719at2759"/>
<dbReference type="PANTHER" id="PTHR43520:SF8">
    <property type="entry name" value="P-TYPE CU(+) TRANSPORTER"/>
    <property type="match status" value="1"/>
</dbReference>
<dbReference type="InterPro" id="IPR017969">
    <property type="entry name" value="Heavy-metal-associated_CS"/>
</dbReference>
<evidence type="ECO:0000256" key="12">
    <source>
        <dbReference type="ARBA" id="ARBA00022967"/>
    </source>
</evidence>
<dbReference type="InterPro" id="IPR006122">
    <property type="entry name" value="HMA_Cu_ion-bd"/>
</dbReference>
<dbReference type="NCBIfam" id="TIGR01525">
    <property type="entry name" value="ATPase-IB_hvy"/>
    <property type="match status" value="1"/>
</dbReference>
<dbReference type="GO" id="GO:0005524">
    <property type="term" value="F:ATP binding"/>
    <property type="evidence" value="ECO:0007669"/>
    <property type="project" value="UniProtKB-UniRule"/>
</dbReference>
<evidence type="ECO:0000256" key="11">
    <source>
        <dbReference type="ARBA" id="ARBA00022842"/>
    </source>
</evidence>
<keyword evidence="11" id="KW-0460">Magnesium</keyword>
<dbReference type="AlphaFoldDB" id="A0A8H5CY59"/>
<proteinExistence type="inferred from homology"/>
<dbReference type="GO" id="GO:0016887">
    <property type="term" value="F:ATP hydrolysis activity"/>
    <property type="evidence" value="ECO:0007669"/>
    <property type="project" value="InterPro"/>
</dbReference>
<dbReference type="InterPro" id="IPR044492">
    <property type="entry name" value="P_typ_ATPase_HD_dom"/>
</dbReference>